<keyword evidence="4" id="KW-1185">Reference proteome</keyword>
<dbReference type="EnsemblMetazoa" id="XM_020006227.1">
    <property type="protein sequence ID" value="XP_019861786.1"/>
    <property type="gene ID" value="LOC109590309"/>
</dbReference>
<reference evidence="3" key="2">
    <citation type="submission" date="2024-06" db="UniProtKB">
        <authorList>
            <consortium name="EnsemblMetazoa"/>
        </authorList>
    </citation>
    <scope>IDENTIFICATION</scope>
</reference>
<proteinExistence type="predicted"/>
<dbReference type="Proteomes" id="UP000007879">
    <property type="component" value="Unassembled WGS sequence"/>
</dbReference>
<feature type="transmembrane region" description="Helical" evidence="1">
    <location>
        <begin position="473"/>
        <end position="502"/>
    </location>
</feature>
<dbReference type="KEGG" id="aqu:109590309"/>
<evidence type="ECO:0000256" key="2">
    <source>
        <dbReference type="SAM" id="SignalP"/>
    </source>
</evidence>
<reference evidence="4" key="1">
    <citation type="journal article" date="2010" name="Nature">
        <title>The Amphimedon queenslandica genome and the evolution of animal complexity.</title>
        <authorList>
            <person name="Srivastava M."/>
            <person name="Simakov O."/>
            <person name="Chapman J."/>
            <person name="Fahey B."/>
            <person name="Gauthier M.E."/>
            <person name="Mitros T."/>
            <person name="Richards G.S."/>
            <person name="Conaco C."/>
            <person name="Dacre M."/>
            <person name="Hellsten U."/>
            <person name="Larroux C."/>
            <person name="Putnam N.H."/>
            <person name="Stanke M."/>
            <person name="Adamska M."/>
            <person name="Darling A."/>
            <person name="Degnan S.M."/>
            <person name="Oakley T.H."/>
            <person name="Plachetzki D.C."/>
            <person name="Zhai Y."/>
            <person name="Adamski M."/>
            <person name="Calcino A."/>
            <person name="Cummins S.F."/>
            <person name="Goodstein D.M."/>
            <person name="Harris C."/>
            <person name="Jackson D.J."/>
            <person name="Leys S.P."/>
            <person name="Shu S."/>
            <person name="Woodcroft B.J."/>
            <person name="Vervoort M."/>
            <person name="Kosik K.S."/>
            <person name="Manning G."/>
            <person name="Degnan B.M."/>
            <person name="Rokhsar D.S."/>
        </authorList>
    </citation>
    <scope>NUCLEOTIDE SEQUENCE [LARGE SCALE GENOMIC DNA]</scope>
</reference>
<organism evidence="3 4">
    <name type="scientific">Amphimedon queenslandica</name>
    <name type="common">Sponge</name>
    <dbReference type="NCBI Taxonomy" id="400682"/>
    <lineage>
        <taxon>Eukaryota</taxon>
        <taxon>Metazoa</taxon>
        <taxon>Porifera</taxon>
        <taxon>Demospongiae</taxon>
        <taxon>Heteroscleromorpha</taxon>
        <taxon>Haplosclerida</taxon>
        <taxon>Niphatidae</taxon>
        <taxon>Amphimedon</taxon>
    </lineage>
</organism>
<dbReference type="AlphaFoldDB" id="A0AAN0JXV5"/>
<feature type="chain" id="PRO_5043054540" description="IgGFc-binding protein N-terminal domain-containing protein" evidence="2">
    <location>
        <begin position="21"/>
        <end position="588"/>
    </location>
</feature>
<keyword evidence="2" id="KW-0732">Signal</keyword>
<evidence type="ECO:0000313" key="3">
    <source>
        <dbReference type="EnsemblMetazoa" id="XP_019861786.1"/>
    </source>
</evidence>
<dbReference type="RefSeq" id="XP_019861786.1">
    <property type="nucleotide sequence ID" value="XM_020006227.1"/>
</dbReference>
<dbReference type="GeneID" id="109590309"/>
<protein>
    <recommendedName>
        <fullName evidence="5">IgGFc-binding protein N-terminal domain-containing protein</fullName>
    </recommendedName>
</protein>
<evidence type="ECO:0000256" key="1">
    <source>
        <dbReference type="SAM" id="Phobius"/>
    </source>
</evidence>
<evidence type="ECO:0008006" key="5">
    <source>
        <dbReference type="Google" id="ProtNLM"/>
    </source>
</evidence>
<keyword evidence="1" id="KW-0472">Membrane</keyword>
<feature type="signal peptide" evidence="2">
    <location>
        <begin position="1"/>
        <end position="20"/>
    </location>
</feature>
<keyword evidence="1" id="KW-0812">Transmembrane</keyword>
<evidence type="ECO:0000313" key="4">
    <source>
        <dbReference type="Proteomes" id="UP000007879"/>
    </source>
</evidence>
<accession>A0AAN0JXV5</accession>
<keyword evidence="1" id="KW-1133">Transmembrane helix</keyword>
<sequence>MKLLAMLCFSCLYCINAAQGLEQECTRFMSQSLVGYRAKNLKSSAIGSPLTETVRVLQEYQFNCSSTITSLILGIDVRAGLRLLPSVQLFRKIGGSSQYDLVIGSERVIYYGTNNVSTSGVFEYPLNPPIPVMSGDLLAVSQPSPAFSIVRVHYIDNVPGVRFSSSQYAFGTRSGVNLNNPLITNQLILVYPVTDNYCVNSINSITPSIVRKYGFKVHQSQMFSSRRQYLYPDMLFSCNGSVTKWIFGAVDQKNNQDALVEFQIWRKQGQGSNIYRKVSSSSISLNNITMIGTNLYESTPQTPMQFRKGDVFGAYIPAASLSPFVFYEQRQSGPINVFVYSNNALSIIAEESLDFNANNFPLVAAEIRVSTNSISNSIIRSTTINSMQPVLGTTSISIAIAASSEATPVISVTPTTKSSVAATGGESSVAATGSESSITTTGESSVTTSYESNVTVFVTTTATPLSSTSQSTVLALIIGVIAAIVCTVFIVISLIIVTCICLKRKLPANIRSSAIFSPIPNTTKNGNTDNNSSFPKENNDIIKNGDSSIIAINDPVYESIINNMAYEPNIITTKNAAYQSSVSQISNI</sequence>
<name>A0AAN0JXV5_AMPQE</name>